<comment type="caution">
    <text evidence="2">The sequence shown here is derived from an EMBL/GenBank/DDBJ whole genome shotgun (WGS) entry which is preliminary data.</text>
</comment>
<keyword evidence="1" id="KW-0812">Transmembrane</keyword>
<proteinExistence type="predicted"/>
<accession>A0ABV4MMB8</accession>
<reference evidence="2 3" key="1">
    <citation type="submission" date="2024-06" db="EMBL/GenBank/DDBJ databases">
        <authorList>
            <person name="Steensen K."/>
            <person name="Seneca J."/>
            <person name="Bartlau N."/>
            <person name="Yu A.X."/>
            <person name="Polz M.F."/>
        </authorList>
    </citation>
    <scope>NUCLEOTIDE SEQUENCE [LARGE SCALE GENOMIC DNA]</scope>
    <source>
        <strain evidence="2 3">1F146</strain>
    </source>
</reference>
<organism evidence="2 3">
    <name type="scientific">Vibrio bivalvicida</name>
    <dbReference type="NCBI Taxonomy" id="1276888"/>
    <lineage>
        <taxon>Bacteria</taxon>
        <taxon>Pseudomonadati</taxon>
        <taxon>Pseudomonadota</taxon>
        <taxon>Gammaproteobacteria</taxon>
        <taxon>Vibrionales</taxon>
        <taxon>Vibrionaceae</taxon>
        <taxon>Vibrio</taxon>
        <taxon>Vibrio oreintalis group</taxon>
    </lineage>
</organism>
<protein>
    <submittedName>
        <fullName evidence="2">Uncharacterized protein</fullName>
    </submittedName>
</protein>
<dbReference type="Proteomes" id="UP001569151">
    <property type="component" value="Unassembled WGS sequence"/>
</dbReference>
<dbReference type="RefSeq" id="WP_371719922.1">
    <property type="nucleotide sequence ID" value="NZ_JBGOOF010000035.1"/>
</dbReference>
<evidence type="ECO:0000256" key="1">
    <source>
        <dbReference type="SAM" id="Phobius"/>
    </source>
</evidence>
<evidence type="ECO:0000313" key="2">
    <source>
        <dbReference type="EMBL" id="MEZ8210701.1"/>
    </source>
</evidence>
<dbReference type="EMBL" id="JBGOOS010000032">
    <property type="protein sequence ID" value="MEZ8210701.1"/>
    <property type="molecule type" value="Genomic_DNA"/>
</dbReference>
<evidence type="ECO:0000313" key="3">
    <source>
        <dbReference type="Proteomes" id="UP001569151"/>
    </source>
</evidence>
<keyword evidence="3" id="KW-1185">Reference proteome</keyword>
<feature type="transmembrane region" description="Helical" evidence="1">
    <location>
        <begin position="12"/>
        <end position="35"/>
    </location>
</feature>
<sequence length="40" mass="4411">MMRKIEFIAHSRALSLCLSSAFGGVAIILIMDFVLSRVTL</sequence>
<keyword evidence="1" id="KW-0472">Membrane</keyword>
<name>A0ABV4MMB8_9VIBR</name>
<gene>
    <name evidence="2" type="ORF">ACED39_18155</name>
</gene>
<keyword evidence="1" id="KW-1133">Transmembrane helix</keyword>